<proteinExistence type="inferred from homology"/>
<feature type="binding site" evidence="7">
    <location>
        <begin position="8"/>
        <end position="9"/>
    </location>
    <ligand>
        <name>substrate</name>
    </ligand>
</feature>
<evidence type="ECO:0000256" key="5">
    <source>
        <dbReference type="ARBA" id="ARBA00023235"/>
    </source>
</evidence>
<dbReference type="InterPro" id="IPR004391">
    <property type="entry name" value="Glu_race"/>
</dbReference>
<protein>
    <recommendedName>
        <fullName evidence="2 7">Glutamate racemase</fullName>
        <ecNumber evidence="2 7">5.1.1.3</ecNumber>
    </recommendedName>
</protein>
<dbReference type="PANTHER" id="PTHR21198">
    <property type="entry name" value="GLUTAMATE RACEMASE"/>
    <property type="match status" value="1"/>
</dbReference>
<dbReference type="NCBIfam" id="TIGR00067">
    <property type="entry name" value="glut_race"/>
    <property type="match status" value="1"/>
</dbReference>
<evidence type="ECO:0000256" key="2">
    <source>
        <dbReference type="ARBA" id="ARBA00013090"/>
    </source>
</evidence>
<dbReference type="EC" id="5.1.1.3" evidence="2 7"/>
<keyword evidence="6 7" id="KW-0961">Cell wall biogenesis/degradation</keyword>
<evidence type="ECO:0000256" key="7">
    <source>
        <dbReference type="HAMAP-Rule" id="MF_00258"/>
    </source>
</evidence>
<keyword evidence="5 7" id="KW-0413">Isomerase</keyword>
<feature type="active site" description="Proton donor/acceptor" evidence="7">
    <location>
        <position position="72"/>
    </location>
</feature>
<dbReference type="SUPFAM" id="SSF53681">
    <property type="entry name" value="Aspartate/glutamate racemase"/>
    <property type="match status" value="2"/>
</dbReference>
<comment type="pathway">
    <text evidence="7">Cell wall biogenesis; peptidoglycan biosynthesis.</text>
</comment>
<evidence type="ECO:0000256" key="1">
    <source>
        <dbReference type="ARBA" id="ARBA00001602"/>
    </source>
</evidence>
<feature type="active site" description="Proton donor/acceptor" evidence="7">
    <location>
        <position position="181"/>
    </location>
</feature>
<name>A0A1C3EJR2_9GAMM</name>
<evidence type="ECO:0000256" key="6">
    <source>
        <dbReference type="ARBA" id="ARBA00023316"/>
    </source>
</evidence>
<dbReference type="GO" id="GO:0071555">
    <property type="term" value="P:cell wall organization"/>
    <property type="evidence" value="ECO:0007669"/>
    <property type="project" value="UniProtKB-KW"/>
</dbReference>
<dbReference type="HAMAP" id="MF_00258">
    <property type="entry name" value="Glu_racemase"/>
    <property type="match status" value="1"/>
</dbReference>
<dbReference type="InterPro" id="IPR033134">
    <property type="entry name" value="Asp/Glu_racemase_AS_2"/>
</dbReference>
<dbReference type="Pfam" id="PF01177">
    <property type="entry name" value="Asp_Glu_race"/>
    <property type="match status" value="1"/>
</dbReference>
<comment type="function">
    <text evidence="7">Provides the (R)-glutamate required for cell wall biosynthesis.</text>
</comment>
<dbReference type="InterPro" id="IPR018187">
    <property type="entry name" value="Asp/Glu_racemase_AS_1"/>
</dbReference>
<dbReference type="Proteomes" id="UP000094936">
    <property type="component" value="Unassembled WGS sequence"/>
</dbReference>
<comment type="caution">
    <text evidence="8">The sequence shown here is derived from an EMBL/GenBank/DDBJ whole genome shotgun (WGS) entry which is preliminary data.</text>
</comment>
<dbReference type="UniPathway" id="UPA00219"/>
<dbReference type="GO" id="GO:0009252">
    <property type="term" value="P:peptidoglycan biosynthetic process"/>
    <property type="evidence" value="ECO:0007669"/>
    <property type="project" value="UniProtKB-UniRule"/>
</dbReference>
<feature type="binding site" evidence="7">
    <location>
        <begin position="182"/>
        <end position="183"/>
    </location>
    <ligand>
        <name>substrate</name>
    </ligand>
</feature>
<dbReference type="PROSITE" id="PS00924">
    <property type="entry name" value="ASP_GLU_RACEMASE_2"/>
    <property type="match status" value="1"/>
</dbReference>
<comment type="similarity">
    <text evidence="7">Belongs to the aspartate/glutamate racemases family.</text>
</comment>
<dbReference type="AlphaFoldDB" id="A0A1C3EJR2"/>
<comment type="catalytic activity">
    <reaction evidence="1 7">
        <text>L-glutamate = D-glutamate</text>
        <dbReference type="Rhea" id="RHEA:12813"/>
        <dbReference type="ChEBI" id="CHEBI:29985"/>
        <dbReference type="ChEBI" id="CHEBI:29986"/>
        <dbReference type="EC" id="5.1.1.3"/>
    </reaction>
</comment>
<dbReference type="PANTHER" id="PTHR21198:SF2">
    <property type="entry name" value="GLUTAMATE RACEMASE"/>
    <property type="match status" value="1"/>
</dbReference>
<dbReference type="OrthoDB" id="9801055at2"/>
<dbReference type="GO" id="GO:0008360">
    <property type="term" value="P:regulation of cell shape"/>
    <property type="evidence" value="ECO:0007669"/>
    <property type="project" value="UniProtKB-KW"/>
</dbReference>
<keyword evidence="3 7" id="KW-0133">Cell shape</keyword>
<dbReference type="RefSeq" id="WP_068902000.1">
    <property type="nucleotide sequence ID" value="NZ_JBHUIF010000022.1"/>
</dbReference>
<dbReference type="InterPro" id="IPR001920">
    <property type="entry name" value="Asp/Glu_race"/>
</dbReference>
<dbReference type="PROSITE" id="PS00923">
    <property type="entry name" value="ASP_GLU_RACEMASE_1"/>
    <property type="match status" value="1"/>
</dbReference>
<feature type="binding site" evidence="7">
    <location>
        <begin position="40"/>
        <end position="41"/>
    </location>
    <ligand>
        <name>substrate</name>
    </ligand>
</feature>
<sequence>MKSILVFDSGVGGLSVYQEIKRKLPDQHYIYVFDNEAFPYGELDDDVLIERVSGIINTLCQQHEVSLIVIACNTASTIVLPILRKAHTIPIVGVVPAIKPAAALSKKKSIGVLATPATVSRDYTQSLINEFAPDCEVTLVGTTELVYMAENKIMGREISKVTLSQILQPFYQKTDCIVLGCTHFPLLKNEIQEILGKGYTVVDSGAAIARRVGELLNSVERIGDENFTAQSERPNIAYCSAYKDQIQQIEKELATAFDLKEIRRVPFF</sequence>
<reference evidence="8 9" key="1">
    <citation type="submission" date="2016-05" db="EMBL/GenBank/DDBJ databases">
        <title>Genomic Taxonomy of the Vibrionaceae.</title>
        <authorList>
            <person name="Gomez-Gil B."/>
            <person name="Enciso-Ibarra J."/>
        </authorList>
    </citation>
    <scope>NUCLEOTIDE SEQUENCE [LARGE SCALE GENOMIC DNA]</scope>
    <source>
        <strain evidence="8 9">CAIM 1920</strain>
    </source>
</reference>
<organism evidence="8 9">
    <name type="scientific">Veronia pacifica</name>
    <dbReference type="NCBI Taxonomy" id="1080227"/>
    <lineage>
        <taxon>Bacteria</taxon>
        <taxon>Pseudomonadati</taxon>
        <taxon>Pseudomonadota</taxon>
        <taxon>Gammaproteobacteria</taxon>
        <taxon>Vibrionales</taxon>
        <taxon>Vibrionaceae</taxon>
        <taxon>Veronia</taxon>
    </lineage>
</organism>
<dbReference type="Gene3D" id="3.40.50.1860">
    <property type="match status" value="2"/>
</dbReference>
<evidence type="ECO:0000313" key="8">
    <source>
        <dbReference type="EMBL" id="ODA33475.1"/>
    </source>
</evidence>
<evidence type="ECO:0000256" key="4">
    <source>
        <dbReference type="ARBA" id="ARBA00022984"/>
    </source>
</evidence>
<dbReference type="STRING" id="1080227.A8L45_10535"/>
<dbReference type="InterPro" id="IPR015942">
    <property type="entry name" value="Asp/Glu/hydantoin_racemase"/>
</dbReference>
<feature type="binding site" evidence="7">
    <location>
        <begin position="73"/>
        <end position="74"/>
    </location>
    <ligand>
        <name>substrate</name>
    </ligand>
</feature>
<keyword evidence="9" id="KW-1185">Reference proteome</keyword>
<gene>
    <name evidence="7" type="primary">murI</name>
    <name evidence="8" type="ORF">A8L45_10535</name>
</gene>
<evidence type="ECO:0000313" key="9">
    <source>
        <dbReference type="Proteomes" id="UP000094936"/>
    </source>
</evidence>
<dbReference type="FunFam" id="3.40.50.1860:FF:000001">
    <property type="entry name" value="Glutamate racemase"/>
    <property type="match status" value="1"/>
</dbReference>
<accession>A0A1C3EJR2</accession>
<evidence type="ECO:0000256" key="3">
    <source>
        <dbReference type="ARBA" id="ARBA00022960"/>
    </source>
</evidence>
<dbReference type="GO" id="GO:0008881">
    <property type="term" value="F:glutamate racemase activity"/>
    <property type="evidence" value="ECO:0007669"/>
    <property type="project" value="UniProtKB-UniRule"/>
</dbReference>
<keyword evidence="4 7" id="KW-0573">Peptidoglycan synthesis</keyword>
<dbReference type="EMBL" id="LYBM01000016">
    <property type="protein sequence ID" value="ODA33475.1"/>
    <property type="molecule type" value="Genomic_DNA"/>
</dbReference>